<organism evidence="1 2">
    <name type="scientific">Candidatus Venteria ishoeyi</name>
    <dbReference type="NCBI Taxonomy" id="1899563"/>
    <lineage>
        <taxon>Bacteria</taxon>
        <taxon>Pseudomonadati</taxon>
        <taxon>Pseudomonadota</taxon>
        <taxon>Gammaproteobacteria</taxon>
        <taxon>Thiotrichales</taxon>
        <taxon>Thiotrichaceae</taxon>
        <taxon>Venteria</taxon>
    </lineage>
</organism>
<evidence type="ECO:0008006" key="3">
    <source>
        <dbReference type="Google" id="ProtNLM"/>
    </source>
</evidence>
<evidence type="ECO:0000313" key="2">
    <source>
        <dbReference type="Proteomes" id="UP000236724"/>
    </source>
</evidence>
<dbReference type="Proteomes" id="UP000236724">
    <property type="component" value="Unassembled WGS sequence"/>
</dbReference>
<dbReference type="SUPFAM" id="SSF46689">
    <property type="entry name" value="Homeodomain-like"/>
    <property type="match status" value="1"/>
</dbReference>
<gene>
    <name evidence="1" type="ORF">MBHS_01528</name>
</gene>
<dbReference type="PANTHER" id="PTHR34849">
    <property type="entry name" value="SSL5025 PROTEIN"/>
    <property type="match status" value="1"/>
</dbReference>
<dbReference type="RefSeq" id="WP_103919568.1">
    <property type="nucleotide sequence ID" value="NZ_FMSV02000369.1"/>
</dbReference>
<proteinExistence type="predicted"/>
<dbReference type="InterPro" id="IPR036388">
    <property type="entry name" value="WH-like_DNA-bd_sf"/>
</dbReference>
<dbReference type="InterPro" id="IPR009057">
    <property type="entry name" value="Homeodomain-like_sf"/>
</dbReference>
<reference evidence="1 2" key="1">
    <citation type="submission" date="2016-10" db="EMBL/GenBank/DDBJ databases">
        <authorList>
            <person name="de Groot N.N."/>
        </authorList>
    </citation>
    <scope>NUCLEOTIDE SEQUENCE [LARGE SCALE GENOMIC DNA]</scope>
    <source>
        <strain evidence="1">MBHS1</strain>
    </source>
</reference>
<protein>
    <recommendedName>
        <fullName evidence="3">DUF433 domain-containing protein</fullName>
    </recommendedName>
</protein>
<dbReference type="AlphaFoldDB" id="A0A1H6F7X9"/>
<dbReference type="Gene3D" id="1.10.10.10">
    <property type="entry name" value="Winged helix-like DNA-binding domain superfamily/Winged helix DNA-binding domain"/>
    <property type="match status" value="1"/>
</dbReference>
<dbReference type="OrthoDB" id="9809515at2"/>
<accession>A0A1H6F7X9</accession>
<dbReference type="Pfam" id="PF04255">
    <property type="entry name" value="DUF433"/>
    <property type="match status" value="1"/>
</dbReference>
<evidence type="ECO:0000313" key="1">
    <source>
        <dbReference type="EMBL" id="SEH05673.1"/>
    </source>
</evidence>
<dbReference type="EMBL" id="FMSV02000369">
    <property type="protein sequence ID" value="SEH05673.1"/>
    <property type="molecule type" value="Genomic_DNA"/>
</dbReference>
<sequence length="79" mass="8715">MHLNTQIASRITIDPTICHGKPCIRGMRWPVEVLLDMLAAGMSSAEILADHPELENEDIRAALQYACQLTSGQTLRQVA</sequence>
<dbReference type="InterPro" id="IPR007367">
    <property type="entry name" value="DUF433"/>
</dbReference>
<name>A0A1H6F7X9_9GAMM</name>
<keyword evidence="2" id="KW-1185">Reference proteome</keyword>
<dbReference type="PANTHER" id="PTHR34849:SF3">
    <property type="entry name" value="SSR2962 PROTEIN"/>
    <property type="match status" value="1"/>
</dbReference>